<dbReference type="SUPFAM" id="SSF56784">
    <property type="entry name" value="HAD-like"/>
    <property type="match status" value="1"/>
</dbReference>
<dbReference type="InterPro" id="IPR006439">
    <property type="entry name" value="HAD-SF_hydro_IA"/>
</dbReference>
<accession>A0ABU9DG27</accession>
<dbReference type="PANTHER" id="PTHR43434">
    <property type="entry name" value="PHOSPHOGLYCOLATE PHOSPHATASE"/>
    <property type="match status" value="1"/>
</dbReference>
<dbReference type="SFLD" id="SFLDS00003">
    <property type="entry name" value="Haloacid_Dehalogenase"/>
    <property type="match status" value="1"/>
</dbReference>
<dbReference type="EC" id="3.1.3.-" evidence="1"/>
<keyword evidence="2" id="KW-1185">Reference proteome</keyword>
<reference evidence="1 2" key="1">
    <citation type="submission" date="2024-04" db="EMBL/GenBank/DDBJ databases">
        <title>draft genome sequnece of Paenibacillus filicis.</title>
        <authorList>
            <person name="Kim D.-U."/>
        </authorList>
    </citation>
    <scope>NUCLEOTIDE SEQUENCE [LARGE SCALE GENOMIC DNA]</scope>
    <source>
        <strain evidence="1 2">KACC14197</strain>
    </source>
</reference>
<dbReference type="InterPro" id="IPR041492">
    <property type="entry name" value="HAD_2"/>
</dbReference>
<keyword evidence="1" id="KW-0378">Hydrolase</keyword>
<sequence length="216" mass="23317">MPIQGIIFDMDNTLLQSRIDFAAMKRHIYEYLFGLQLLPGDFPLSEHTSSTMLEQAKSSGLTAEMYAAAMDIATEHELRGMEGAGLERGALQVLEALHGRYTLVVVTNNSRPAALKALEITGVAAYFDLIAGREQMTALKPSSSGFSYVLEQFPQLPASNWLSVGDSWIDGAASAGAGIAFVSYKTDPVVMKARGVEVTGHMQQLSELEDLLASGL</sequence>
<dbReference type="RefSeq" id="WP_341414870.1">
    <property type="nucleotide sequence ID" value="NZ_JBBPCC010000003.1"/>
</dbReference>
<dbReference type="EMBL" id="JBBPCC010000003">
    <property type="protein sequence ID" value="MEK8127823.1"/>
    <property type="molecule type" value="Genomic_DNA"/>
</dbReference>
<dbReference type="Proteomes" id="UP001469365">
    <property type="component" value="Unassembled WGS sequence"/>
</dbReference>
<proteinExistence type="predicted"/>
<dbReference type="InterPro" id="IPR023214">
    <property type="entry name" value="HAD_sf"/>
</dbReference>
<dbReference type="Pfam" id="PF13419">
    <property type="entry name" value="HAD_2"/>
    <property type="match status" value="1"/>
</dbReference>
<comment type="caution">
    <text evidence="1">The sequence shown here is derived from an EMBL/GenBank/DDBJ whole genome shotgun (WGS) entry which is preliminary data.</text>
</comment>
<dbReference type="InterPro" id="IPR036412">
    <property type="entry name" value="HAD-like_sf"/>
</dbReference>
<dbReference type="Gene3D" id="1.10.150.730">
    <property type="match status" value="1"/>
</dbReference>
<evidence type="ECO:0000313" key="2">
    <source>
        <dbReference type="Proteomes" id="UP001469365"/>
    </source>
</evidence>
<dbReference type="SFLD" id="SFLDG01129">
    <property type="entry name" value="C1.5:_HAD__Beta-PGM__Phosphata"/>
    <property type="match status" value="1"/>
</dbReference>
<dbReference type="PANTHER" id="PTHR43434:SF1">
    <property type="entry name" value="PHOSPHOGLYCOLATE PHOSPHATASE"/>
    <property type="match status" value="1"/>
</dbReference>
<organism evidence="1 2">
    <name type="scientific">Paenibacillus filicis</name>
    <dbReference type="NCBI Taxonomy" id="669464"/>
    <lineage>
        <taxon>Bacteria</taxon>
        <taxon>Bacillati</taxon>
        <taxon>Bacillota</taxon>
        <taxon>Bacilli</taxon>
        <taxon>Bacillales</taxon>
        <taxon>Paenibacillaceae</taxon>
        <taxon>Paenibacillus</taxon>
    </lineage>
</organism>
<name>A0ABU9DG27_9BACL</name>
<protein>
    <submittedName>
        <fullName evidence="1">HAD family hydrolase</fullName>
        <ecNumber evidence="1">3.1.3.-</ecNumber>
    </submittedName>
</protein>
<gene>
    <name evidence="1" type="ORF">WMW72_07810</name>
</gene>
<dbReference type="InterPro" id="IPR050155">
    <property type="entry name" value="HAD-like_hydrolase_sf"/>
</dbReference>
<dbReference type="NCBIfam" id="TIGR01549">
    <property type="entry name" value="HAD-SF-IA-v1"/>
    <property type="match status" value="1"/>
</dbReference>
<evidence type="ECO:0000313" key="1">
    <source>
        <dbReference type="EMBL" id="MEK8127823.1"/>
    </source>
</evidence>
<dbReference type="Gene3D" id="3.40.50.1000">
    <property type="entry name" value="HAD superfamily/HAD-like"/>
    <property type="match status" value="1"/>
</dbReference>
<dbReference type="GO" id="GO:0016787">
    <property type="term" value="F:hydrolase activity"/>
    <property type="evidence" value="ECO:0007669"/>
    <property type="project" value="UniProtKB-KW"/>
</dbReference>